<dbReference type="OrthoDB" id="319710at2"/>
<dbReference type="PANTHER" id="PTHR10983">
    <property type="entry name" value="1-ACYLGLYCEROL-3-PHOSPHATE ACYLTRANSFERASE-RELATED"/>
    <property type="match status" value="1"/>
</dbReference>
<dbReference type="GO" id="GO:0016746">
    <property type="term" value="F:acyltransferase activity"/>
    <property type="evidence" value="ECO:0007669"/>
    <property type="project" value="UniProtKB-KW"/>
</dbReference>
<dbReference type="SUPFAM" id="SSF69593">
    <property type="entry name" value="Glycerol-3-phosphate (1)-acyltransferase"/>
    <property type="match status" value="1"/>
</dbReference>
<keyword evidence="3" id="KW-0808">Transferase</keyword>
<dbReference type="Pfam" id="PF01553">
    <property type="entry name" value="Acyltransferase"/>
    <property type="match status" value="1"/>
</dbReference>
<comment type="caution">
    <text evidence="3">The sequence shown here is derived from an EMBL/GenBank/DDBJ whole genome shotgun (WGS) entry which is preliminary data.</text>
</comment>
<dbReference type="InterPro" id="IPR002123">
    <property type="entry name" value="Plipid/glycerol_acylTrfase"/>
</dbReference>
<dbReference type="PANTHER" id="PTHR10983:SF15">
    <property type="entry name" value="ACYLTRANSFERASE YIHG-RELATED"/>
    <property type="match status" value="1"/>
</dbReference>
<evidence type="ECO:0000313" key="4">
    <source>
        <dbReference type="Proteomes" id="UP000256478"/>
    </source>
</evidence>
<keyword evidence="1" id="KW-0472">Membrane</keyword>
<keyword evidence="3" id="KW-0012">Acyltransferase</keyword>
<dbReference type="AlphaFoldDB" id="A0A3E0TRW2"/>
<feature type="transmembrane region" description="Helical" evidence="1">
    <location>
        <begin position="12"/>
        <end position="35"/>
    </location>
</feature>
<reference evidence="3 4" key="1">
    <citation type="submission" date="2018-08" db="EMBL/GenBank/DDBJ databases">
        <title>Thalassotalea euphylliae genome.</title>
        <authorList>
            <person name="Summers S."/>
            <person name="Rice S.A."/>
            <person name="Freckelton M.L."/>
            <person name="Nedved B.T."/>
            <person name="Hadfield M.G."/>
        </authorList>
    </citation>
    <scope>NUCLEOTIDE SEQUENCE [LARGE SCALE GENOMIC DNA]</scope>
    <source>
        <strain evidence="3 4">H1</strain>
    </source>
</reference>
<dbReference type="NCBIfam" id="NF010621">
    <property type="entry name" value="PRK14014.1"/>
    <property type="match status" value="1"/>
</dbReference>
<name>A0A3E0TRW2_9GAMM</name>
<evidence type="ECO:0000256" key="1">
    <source>
        <dbReference type="SAM" id="Phobius"/>
    </source>
</evidence>
<dbReference type="Proteomes" id="UP000256478">
    <property type="component" value="Unassembled WGS sequence"/>
</dbReference>
<protein>
    <submittedName>
        <fullName evidence="3">Acyltransferase</fullName>
    </submittedName>
</protein>
<dbReference type="SMART" id="SM00563">
    <property type="entry name" value="PlsC"/>
    <property type="match status" value="1"/>
</dbReference>
<dbReference type="EMBL" id="QUOU01000001">
    <property type="protein sequence ID" value="REL26722.1"/>
    <property type="molecule type" value="Genomic_DNA"/>
</dbReference>
<evidence type="ECO:0000259" key="2">
    <source>
        <dbReference type="SMART" id="SM00563"/>
    </source>
</evidence>
<keyword evidence="1" id="KW-0812">Transmembrane</keyword>
<evidence type="ECO:0000313" key="3">
    <source>
        <dbReference type="EMBL" id="REL26722.1"/>
    </source>
</evidence>
<gene>
    <name evidence="3" type="ORF">DXX93_09150</name>
</gene>
<accession>A0A3E0TRW2</accession>
<dbReference type="GO" id="GO:0005886">
    <property type="term" value="C:plasma membrane"/>
    <property type="evidence" value="ECO:0007669"/>
    <property type="project" value="TreeGrafter"/>
</dbReference>
<keyword evidence="1" id="KW-1133">Transmembrane helix</keyword>
<proteinExistence type="predicted"/>
<dbReference type="CDD" id="cd07990">
    <property type="entry name" value="LPLAT_LCLAT1-like"/>
    <property type="match status" value="1"/>
</dbReference>
<sequence length="314" mass="36403">MLSGLPSVVLMPVAFLLFCLNLAFNGTLVFLGGLLKTLIPVKAFHQLLYCPMHTFYRLWTYNNTLILRLVNRSEWEIKGAENLSKDAWYLILANHQSWLDILVIAEVARQHTPEPKFFLKESLKKIPFLGMACWALDMPFMKRYSKAFVAKNPHLKGQDIETTKKSCQSFRDHPTTIINFVEGTRFTKRKHERQQSPFRYLLKPKAGGIAFTLATLGEQFDKVLNITVLYPDNPGHVMKDMLKGKLGKVIVHIEAIDINQALIGDYFEDPEFKAHFQEWLNQQWLDKDQLIHRLYCQQEQEEALKNQISPHQST</sequence>
<dbReference type="RefSeq" id="WP_116007832.1">
    <property type="nucleotide sequence ID" value="NZ_QUOU01000001.1"/>
</dbReference>
<organism evidence="3 4">
    <name type="scientific">Thalassotalea euphylliae</name>
    <dbReference type="NCBI Taxonomy" id="1655234"/>
    <lineage>
        <taxon>Bacteria</taxon>
        <taxon>Pseudomonadati</taxon>
        <taxon>Pseudomonadota</taxon>
        <taxon>Gammaproteobacteria</taxon>
        <taxon>Alteromonadales</taxon>
        <taxon>Colwelliaceae</taxon>
        <taxon>Thalassotalea</taxon>
    </lineage>
</organism>
<feature type="domain" description="Phospholipid/glycerol acyltransferase" evidence="2">
    <location>
        <begin position="89"/>
        <end position="231"/>
    </location>
</feature>